<keyword evidence="5" id="KW-0598">Phosphotransferase system</keyword>
<dbReference type="GO" id="GO:0008982">
    <property type="term" value="F:protein-N(PI)-phosphohistidine-sugar phosphotransferase activity"/>
    <property type="evidence" value="ECO:0007669"/>
    <property type="project" value="InterPro"/>
</dbReference>
<dbReference type="GO" id="GO:0009401">
    <property type="term" value="P:phosphoenolpyruvate-dependent sugar phosphotransferase system"/>
    <property type="evidence" value="ECO:0007669"/>
    <property type="project" value="UniProtKB-KW"/>
</dbReference>
<dbReference type="Proteomes" id="UP000242642">
    <property type="component" value="Unassembled WGS sequence"/>
</dbReference>
<dbReference type="InterPro" id="IPR036095">
    <property type="entry name" value="PTS_EIIB-like_sf"/>
</dbReference>
<gene>
    <name evidence="9" type="ORF">SAMN02583745_00918</name>
</gene>
<evidence type="ECO:0000256" key="4">
    <source>
        <dbReference type="ARBA" id="ARBA00022679"/>
    </source>
</evidence>
<protein>
    <submittedName>
        <fullName evidence="9">PTS system, cellobiose-specific IIB component</fullName>
    </submittedName>
</protein>
<feature type="modified residue" description="Phosphocysteine; by EIIA" evidence="7">
    <location>
        <position position="7"/>
    </location>
</feature>
<evidence type="ECO:0000256" key="3">
    <source>
        <dbReference type="ARBA" id="ARBA00022597"/>
    </source>
</evidence>
<dbReference type="InterPro" id="IPR051819">
    <property type="entry name" value="PTS_sugar-specific_EIIB"/>
</dbReference>
<evidence type="ECO:0000313" key="9">
    <source>
        <dbReference type="EMBL" id="SES92582.1"/>
    </source>
</evidence>
<dbReference type="PANTHER" id="PTHR34581">
    <property type="entry name" value="PTS SYSTEM N,N'-DIACETYLCHITOBIOSE-SPECIFIC EIIB COMPONENT"/>
    <property type="match status" value="1"/>
</dbReference>
<dbReference type="SUPFAM" id="SSF52794">
    <property type="entry name" value="PTS system IIB component-like"/>
    <property type="match status" value="1"/>
</dbReference>
<dbReference type="OrthoDB" id="9808134at2"/>
<name>A0A1I0AEJ0_9GAMM</name>
<dbReference type="CDD" id="cd05564">
    <property type="entry name" value="PTS_IIB_chitobiose_lichenan"/>
    <property type="match status" value="1"/>
</dbReference>
<feature type="domain" description="PTS EIIB type-3" evidence="8">
    <location>
        <begin position="1"/>
        <end position="105"/>
    </location>
</feature>
<evidence type="ECO:0000256" key="1">
    <source>
        <dbReference type="ARBA" id="ARBA00022448"/>
    </source>
</evidence>
<keyword evidence="3" id="KW-0762">Sugar transport</keyword>
<sequence length="105" mass="11702">MKILLCCDAGASTSMVAASMRKALTESEQHFVIEAKSSQLFSDVYKNYDVVLIGPHIRYKKAGMEKEAQQDNIPVEIIDSMDYAMQNGAKILAFAKQLRLDADNK</sequence>
<dbReference type="InterPro" id="IPR013012">
    <property type="entry name" value="PTS_EIIB_3"/>
</dbReference>
<keyword evidence="1" id="KW-0813">Transport</keyword>
<keyword evidence="6" id="KW-0418">Kinase</keyword>
<dbReference type="PROSITE" id="PS51100">
    <property type="entry name" value="PTS_EIIB_TYPE_3"/>
    <property type="match status" value="1"/>
</dbReference>
<proteinExistence type="predicted"/>
<accession>A0A1I0AEJ0</accession>
<dbReference type="AlphaFoldDB" id="A0A1I0AEJ0"/>
<reference evidence="10" key="1">
    <citation type="submission" date="2016-10" db="EMBL/GenBank/DDBJ databases">
        <authorList>
            <person name="Varghese N."/>
            <person name="Submissions S."/>
        </authorList>
    </citation>
    <scope>NUCLEOTIDE SEQUENCE [LARGE SCALE GENOMIC DNA]</scope>
    <source>
        <strain evidence="10">DSM 18579</strain>
    </source>
</reference>
<dbReference type="RefSeq" id="WP_093318164.1">
    <property type="nucleotide sequence ID" value="NZ_FOHV01000005.1"/>
</dbReference>
<dbReference type="PANTHER" id="PTHR34581:SF2">
    <property type="entry name" value="PTS SYSTEM N,N'-DIACETYLCHITOBIOSE-SPECIFIC EIIB COMPONENT"/>
    <property type="match status" value="1"/>
</dbReference>
<dbReference type="STRING" id="1123402.SAMN02583745_00918"/>
<keyword evidence="2" id="KW-0597">Phosphoprotein</keyword>
<organism evidence="9 10">
    <name type="scientific">Thorsellia anophelis DSM 18579</name>
    <dbReference type="NCBI Taxonomy" id="1123402"/>
    <lineage>
        <taxon>Bacteria</taxon>
        <taxon>Pseudomonadati</taxon>
        <taxon>Pseudomonadota</taxon>
        <taxon>Gammaproteobacteria</taxon>
        <taxon>Enterobacterales</taxon>
        <taxon>Thorselliaceae</taxon>
        <taxon>Thorsellia</taxon>
    </lineage>
</organism>
<evidence type="ECO:0000259" key="8">
    <source>
        <dbReference type="PROSITE" id="PS51100"/>
    </source>
</evidence>
<keyword evidence="4" id="KW-0808">Transferase</keyword>
<dbReference type="Gene3D" id="3.40.50.2300">
    <property type="match status" value="1"/>
</dbReference>
<dbReference type="InterPro" id="IPR003501">
    <property type="entry name" value="PTS_EIIB_2/3"/>
</dbReference>
<evidence type="ECO:0000256" key="5">
    <source>
        <dbReference type="ARBA" id="ARBA00022683"/>
    </source>
</evidence>
<keyword evidence="10" id="KW-1185">Reference proteome</keyword>
<evidence type="ECO:0000256" key="6">
    <source>
        <dbReference type="ARBA" id="ARBA00022777"/>
    </source>
</evidence>
<evidence type="ECO:0000256" key="7">
    <source>
        <dbReference type="PROSITE-ProRule" id="PRU00423"/>
    </source>
</evidence>
<dbReference type="EMBL" id="FOHV01000005">
    <property type="protein sequence ID" value="SES92582.1"/>
    <property type="molecule type" value="Genomic_DNA"/>
</dbReference>
<evidence type="ECO:0000256" key="2">
    <source>
        <dbReference type="ARBA" id="ARBA00022553"/>
    </source>
</evidence>
<dbReference type="GO" id="GO:0016301">
    <property type="term" value="F:kinase activity"/>
    <property type="evidence" value="ECO:0007669"/>
    <property type="project" value="UniProtKB-KW"/>
</dbReference>
<dbReference type="Pfam" id="PF02302">
    <property type="entry name" value="PTS_IIB"/>
    <property type="match status" value="1"/>
</dbReference>
<evidence type="ECO:0000313" key="10">
    <source>
        <dbReference type="Proteomes" id="UP000242642"/>
    </source>
</evidence>